<dbReference type="Gene3D" id="3.40.50.720">
    <property type="entry name" value="NAD(P)-binding Rossmann-like Domain"/>
    <property type="match status" value="1"/>
</dbReference>
<sequence length="323" mass="35914">MKAGVIGTNWGRVHVQGLRKAGCEVTAMMAHDADLVARIAAEEDIPRHGTELAVLQDCDVVAIATPTASHLGYLQALQDKIILCEKPLGLTPDNLPQFQALNAERSYISFPFPFLDSARQLQQLINGGDFGELMRITVVTGVNLPYPKTPVEWFMEDMIHPFSLLTHLFGDMTFLGACQGTGCNISAQLQCHHALVDLLLCPWPHPGLHFDITLIGSKNAYQLRGGFRPDRQWWMEPLMIDDIAQGTGEEAKDAIWIRANHRVANTLIKLQKGEISSQQAQELGLFPLQRALAMEQSLLPLWQALSQYDQRPTLAGNMVWQTT</sequence>
<dbReference type="AlphaFoldDB" id="A0A841GLW9"/>
<dbReference type="Pfam" id="PF01408">
    <property type="entry name" value="GFO_IDH_MocA"/>
    <property type="match status" value="1"/>
</dbReference>
<dbReference type="EMBL" id="JACHGR010000005">
    <property type="protein sequence ID" value="MBB6055780.1"/>
    <property type="molecule type" value="Genomic_DNA"/>
</dbReference>
<dbReference type="RefSeq" id="WP_188026527.1">
    <property type="nucleotide sequence ID" value="NZ_JACHGR010000005.1"/>
</dbReference>
<name>A0A841GLW9_9GAMM</name>
<feature type="domain" description="Gfo/Idh/MocA-like oxidoreductase N-terminal" evidence="2">
    <location>
        <begin position="2"/>
        <end position="106"/>
    </location>
</feature>
<evidence type="ECO:0000313" key="3">
    <source>
        <dbReference type="EMBL" id="MBB6055780.1"/>
    </source>
</evidence>
<dbReference type="InterPro" id="IPR050463">
    <property type="entry name" value="Gfo/Idh/MocA_oxidrdct_glycsds"/>
</dbReference>
<evidence type="ECO:0000256" key="1">
    <source>
        <dbReference type="ARBA" id="ARBA00023002"/>
    </source>
</evidence>
<dbReference type="PANTHER" id="PTHR43818">
    <property type="entry name" value="BCDNA.GH03377"/>
    <property type="match status" value="1"/>
</dbReference>
<comment type="caution">
    <text evidence="3">The sequence shown here is derived from an EMBL/GenBank/DDBJ whole genome shotgun (WGS) entry which is preliminary data.</text>
</comment>
<accession>A0A841GLW9</accession>
<evidence type="ECO:0000313" key="4">
    <source>
        <dbReference type="Proteomes" id="UP000585721"/>
    </source>
</evidence>
<dbReference type="SUPFAM" id="SSF55347">
    <property type="entry name" value="Glyceraldehyde-3-phosphate dehydrogenase-like, C-terminal domain"/>
    <property type="match status" value="1"/>
</dbReference>
<keyword evidence="4" id="KW-1185">Reference proteome</keyword>
<gene>
    <name evidence="3" type="ORF">HNR75_001698</name>
</gene>
<dbReference type="GO" id="GO:0000166">
    <property type="term" value="F:nucleotide binding"/>
    <property type="evidence" value="ECO:0007669"/>
    <property type="project" value="InterPro"/>
</dbReference>
<protein>
    <submittedName>
        <fullName evidence="3">Putative dehydrogenase</fullName>
    </submittedName>
</protein>
<dbReference type="Gene3D" id="3.30.360.10">
    <property type="entry name" value="Dihydrodipicolinate Reductase, domain 2"/>
    <property type="match status" value="1"/>
</dbReference>
<dbReference type="GO" id="GO:0016491">
    <property type="term" value="F:oxidoreductase activity"/>
    <property type="evidence" value="ECO:0007669"/>
    <property type="project" value="UniProtKB-KW"/>
</dbReference>
<dbReference type="Proteomes" id="UP000585721">
    <property type="component" value="Unassembled WGS sequence"/>
</dbReference>
<evidence type="ECO:0000259" key="2">
    <source>
        <dbReference type="Pfam" id="PF01408"/>
    </source>
</evidence>
<dbReference type="SUPFAM" id="SSF51735">
    <property type="entry name" value="NAD(P)-binding Rossmann-fold domains"/>
    <property type="match status" value="1"/>
</dbReference>
<reference evidence="3 4" key="1">
    <citation type="submission" date="2020-08" db="EMBL/GenBank/DDBJ databases">
        <title>Genomic Encyclopedia of Type Strains, Phase IV (KMG-IV): sequencing the most valuable type-strain genomes for metagenomic binning, comparative biology and taxonomic classification.</title>
        <authorList>
            <person name="Goeker M."/>
        </authorList>
    </citation>
    <scope>NUCLEOTIDE SEQUENCE [LARGE SCALE GENOMIC DNA]</scope>
    <source>
        <strain evidence="3 4">DSM 22975</strain>
    </source>
</reference>
<dbReference type="InterPro" id="IPR000683">
    <property type="entry name" value="Gfo/Idh/MocA-like_OxRdtase_N"/>
</dbReference>
<keyword evidence="1" id="KW-0560">Oxidoreductase</keyword>
<dbReference type="PANTHER" id="PTHR43818:SF11">
    <property type="entry name" value="BCDNA.GH03377"/>
    <property type="match status" value="1"/>
</dbReference>
<proteinExistence type="predicted"/>
<dbReference type="InterPro" id="IPR036291">
    <property type="entry name" value="NAD(P)-bd_dom_sf"/>
</dbReference>
<organism evidence="3 4">
    <name type="scientific">Tolumonas osonensis</name>
    <dbReference type="NCBI Taxonomy" id="675874"/>
    <lineage>
        <taxon>Bacteria</taxon>
        <taxon>Pseudomonadati</taxon>
        <taxon>Pseudomonadota</taxon>
        <taxon>Gammaproteobacteria</taxon>
        <taxon>Aeromonadales</taxon>
        <taxon>Aeromonadaceae</taxon>
        <taxon>Tolumonas</taxon>
    </lineage>
</organism>